<sequence>MTNGISSIVVPSLPLDLVDELETISNLGFTYCSQDELDAFAATNARRRPSSPLDDSAASGIRDQSHPSLQVEERSVGSTESSSSTKIANLREGLMDLVRKEWEMSDPTKMIAVKRSQMDR</sequence>
<dbReference type="Proteomes" id="UP000266841">
    <property type="component" value="Unassembled WGS sequence"/>
</dbReference>
<evidence type="ECO:0000313" key="3">
    <source>
        <dbReference type="Proteomes" id="UP000266841"/>
    </source>
</evidence>
<dbReference type="EMBL" id="AGNL01042165">
    <property type="protein sequence ID" value="EJK51137.1"/>
    <property type="molecule type" value="Genomic_DNA"/>
</dbReference>
<feature type="region of interest" description="Disordered" evidence="1">
    <location>
        <begin position="43"/>
        <end position="88"/>
    </location>
</feature>
<name>K0RWL5_THAOC</name>
<dbReference type="AlphaFoldDB" id="K0RWL5"/>
<comment type="caution">
    <text evidence="2">The sequence shown here is derived from an EMBL/GenBank/DDBJ whole genome shotgun (WGS) entry which is preliminary data.</text>
</comment>
<proteinExistence type="predicted"/>
<evidence type="ECO:0000313" key="2">
    <source>
        <dbReference type="EMBL" id="EJK51137.1"/>
    </source>
</evidence>
<protein>
    <submittedName>
        <fullName evidence="2">Uncharacterized protein</fullName>
    </submittedName>
</protein>
<accession>K0RWL5</accession>
<feature type="compositionally biased region" description="Low complexity" evidence="1">
    <location>
        <begin position="76"/>
        <end position="85"/>
    </location>
</feature>
<keyword evidence="3" id="KW-1185">Reference proteome</keyword>
<reference evidence="2 3" key="1">
    <citation type="journal article" date="2012" name="Genome Biol.">
        <title>Genome and low-iron response of an oceanic diatom adapted to chronic iron limitation.</title>
        <authorList>
            <person name="Lommer M."/>
            <person name="Specht M."/>
            <person name="Roy A.S."/>
            <person name="Kraemer L."/>
            <person name="Andreson R."/>
            <person name="Gutowska M.A."/>
            <person name="Wolf J."/>
            <person name="Bergner S.V."/>
            <person name="Schilhabel M.B."/>
            <person name="Klostermeier U.C."/>
            <person name="Beiko R.G."/>
            <person name="Rosenstiel P."/>
            <person name="Hippler M."/>
            <person name="Laroche J."/>
        </authorList>
    </citation>
    <scope>NUCLEOTIDE SEQUENCE [LARGE SCALE GENOMIC DNA]</scope>
    <source>
        <strain evidence="2 3">CCMP1005</strain>
    </source>
</reference>
<evidence type="ECO:0000256" key="1">
    <source>
        <dbReference type="SAM" id="MobiDB-lite"/>
    </source>
</evidence>
<gene>
    <name evidence="2" type="ORF">THAOC_29723</name>
</gene>
<organism evidence="2 3">
    <name type="scientific">Thalassiosira oceanica</name>
    <name type="common">Marine diatom</name>
    <dbReference type="NCBI Taxonomy" id="159749"/>
    <lineage>
        <taxon>Eukaryota</taxon>
        <taxon>Sar</taxon>
        <taxon>Stramenopiles</taxon>
        <taxon>Ochrophyta</taxon>
        <taxon>Bacillariophyta</taxon>
        <taxon>Coscinodiscophyceae</taxon>
        <taxon>Thalassiosirophycidae</taxon>
        <taxon>Thalassiosirales</taxon>
        <taxon>Thalassiosiraceae</taxon>
        <taxon>Thalassiosira</taxon>
    </lineage>
</organism>